<evidence type="ECO:0000313" key="7">
    <source>
        <dbReference type="Proteomes" id="UP000073494"/>
    </source>
</evidence>
<evidence type="ECO:0000313" key="3">
    <source>
        <dbReference type="EMBL" id="CYV35730.1"/>
    </source>
</evidence>
<evidence type="ECO:0000313" key="6">
    <source>
        <dbReference type="Proteomes" id="UP000072618"/>
    </source>
</evidence>
<dbReference type="AlphaFoldDB" id="A0A0Z8H609"/>
<sequence>MNREDTTSLGNCFEEYYFANIKEKPDMFIGVELEYPIVNISGKATSIQVATDMM</sequence>
<name>A0A0Z8H609_STRSU</name>
<accession>A0A0Z8H609</accession>
<evidence type="ECO:0000313" key="1">
    <source>
        <dbReference type="EMBL" id="CYU63229.1"/>
    </source>
</evidence>
<proteinExistence type="predicted"/>
<evidence type="ECO:0000313" key="5">
    <source>
        <dbReference type="Proteomes" id="UP000071533"/>
    </source>
</evidence>
<evidence type="ECO:0000313" key="2">
    <source>
        <dbReference type="EMBL" id="CYV11198.1"/>
    </source>
</evidence>
<dbReference type="EMBL" id="FIHD01000039">
    <property type="protein sequence ID" value="CYV11198.1"/>
    <property type="molecule type" value="Genomic_DNA"/>
</dbReference>
<dbReference type="RefSeq" id="WP_228381135.1">
    <property type="nucleotide sequence ID" value="NZ_CEFF01000040.1"/>
</dbReference>
<dbReference type="Proteomes" id="UP000071533">
    <property type="component" value="Unassembled WGS sequence"/>
</dbReference>
<dbReference type="Proteomes" id="UP000073494">
    <property type="component" value="Unassembled WGS sequence"/>
</dbReference>
<dbReference type="EMBL" id="FIHS01000009">
    <property type="protein sequence ID" value="CYV35730.1"/>
    <property type="molecule type" value="Genomic_DNA"/>
</dbReference>
<dbReference type="Proteomes" id="UP000072618">
    <property type="component" value="Unassembled WGS sequence"/>
</dbReference>
<dbReference type="EMBL" id="FIGJ01000011">
    <property type="protein sequence ID" value="CYU63229.1"/>
    <property type="molecule type" value="Genomic_DNA"/>
</dbReference>
<reference evidence="4" key="2">
    <citation type="submission" date="2022-07" db="EMBL/GenBank/DDBJ databases">
        <title>Whole Genome Sequencing of Streptococcus suis.</title>
        <authorList>
            <person name="Dai X."/>
            <person name="Huang J."/>
            <person name="Wang L."/>
        </authorList>
    </citation>
    <scope>NUCLEOTIDE SEQUENCE</scope>
    <source>
        <strain evidence="4">HDJ11</strain>
    </source>
</reference>
<organism evidence="2 7">
    <name type="scientific">Streptococcus suis</name>
    <dbReference type="NCBI Taxonomy" id="1307"/>
    <lineage>
        <taxon>Bacteria</taxon>
        <taxon>Bacillati</taxon>
        <taxon>Bacillota</taxon>
        <taxon>Bacilli</taxon>
        <taxon>Lactobacillales</taxon>
        <taxon>Streptococcaceae</taxon>
        <taxon>Streptococcus</taxon>
    </lineage>
</organism>
<gene>
    <name evidence="1" type="ORF">ERS132394_01048</name>
    <name evidence="2" type="ORF">ERS132416_01890</name>
    <name evidence="3" type="ORF">ERS132431_00963</name>
    <name evidence="4" type="ORF">NOL11_09390</name>
</gene>
<reference evidence="5 6" key="1">
    <citation type="submission" date="2016-02" db="EMBL/GenBank/DDBJ databases">
        <authorList>
            <consortium name="Pathogen Informatics"/>
        </authorList>
    </citation>
    <scope>NUCLEOTIDE SEQUENCE [LARGE SCALE GENOMIC DNA]</scope>
    <source>
        <strain evidence="1 6">LSS32</strain>
        <strain evidence="2 7">LSS54</strain>
        <strain evidence="3 5">LSS69</strain>
    </source>
</reference>
<protein>
    <submittedName>
        <fullName evidence="2">Gamma-glutamylcysteine synthetase putative</fullName>
    </submittedName>
</protein>
<dbReference type="Proteomes" id="UP001152877">
    <property type="component" value="Unassembled WGS sequence"/>
</dbReference>
<evidence type="ECO:0000313" key="4">
    <source>
        <dbReference type="EMBL" id="MDG4517173.1"/>
    </source>
</evidence>
<dbReference type="EMBL" id="JANFMI010000040">
    <property type="protein sequence ID" value="MDG4517173.1"/>
    <property type="molecule type" value="Genomic_DNA"/>
</dbReference>